<dbReference type="AlphaFoldDB" id="X0TNH1"/>
<keyword evidence="3" id="KW-0311">Gluconate utilization</keyword>
<dbReference type="InterPro" id="IPR036291">
    <property type="entry name" value="NAD(P)-bd_dom_sf"/>
</dbReference>
<dbReference type="InterPro" id="IPR013328">
    <property type="entry name" value="6PGD_dom2"/>
</dbReference>
<keyword evidence="2" id="KW-0560">Oxidoreductase</keyword>
<reference evidence="6" key="1">
    <citation type="journal article" date="2014" name="Front. Microbiol.">
        <title>High frequency of phylogenetically diverse reductive dehalogenase-homologous genes in deep subseafloor sedimentary metagenomes.</title>
        <authorList>
            <person name="Kawai M."/>
            <person name="Futagami T."/>
            <person name="Toyoda A."/>
            <person name="Takaki Y."/>
            <person name="Nishi S."/>
            <person name="Hori S."/>
            <person name="Arai W."/>
            <person name="Tsubouchi T."/>
            <person name="Morono Y."/>
            <person name="Uchiyama I."/>
            <person name="Ito T."/>
            <person name="Fujiyama A."/>
            <person name="Inagaki F."/>
            <person name="Takami H."/>
        </authorList>
    </citation>
    <scope>NUCLEOTIDE SEQUENCE</scope>
    <source>
        <strain evidence="6">Expedition CK06-06</strain>
    </source>
</reference>
<dbReference type="SUPFAM" id="SSF51735">
    <property type="entry name" value="NAD(P)-binding Rossmann-fold domains"/>
    <property type="match status" value="1"/>
</dbReference>
<dbReference type="Pfam" id="PF03446">
    <property type="entry name" value="NAD_binding_2"/>
    <property type="match status" value="1"/>
</dbReference>
<feature type="non-terminal residue" evidence="6">
    <location>
        <position position="1"/>
    </location>
</feature>
<evidence type="ECO:0000256" key="1">
    <source>
        <dbReference type="ARBA" id="ARBA00008419"/>
    </source>
</evidence>
<dbReference type="PRINTS" id="PR00076">
    <property type="entry name" value="6PGDHDRGNASE"/>
</dbReference>
<dbReference type="Gene3D" id="3.40.50.720">
    <property type="entry name" value="NAD(P)-binding Rossmann-like Domain"/>
    <property type="match status" value="1"/>
</dbReference>
<evidence type="ECO:0008006" key="7">
    <source>
        <dbReference type="Google" id="ProtNLM"/>
    </source>
</evidence>
<dbReference type="GO" id="GO:0004616">
    <property type="term" value="F:phosphogluconate dehydrogenase (decarboxylating) activity"/>
    <property type="evidence" value="ECO:0007669"/>
    <property type="project" value="InterPro"/>
</dbReference>
<protein>
    <recommendedName>
        <fullName evidence="7">6-phosphogluconate dehydrogenase C-terminal domain-containing protein</fullName>
    </recommendedName>
</protein>
<feature type="domain" description="6-phosphogluconate dehydrogenase NADP-binding" evidence="5">
    <location>
        <begin position="2"/>
        <end position="51"/>
    </location>
</feature>
<dbReference type="GO" id="GO:0050661">
    <property type="term" value="F:NADP binding"/>
    <property type="evidence" value="ECO:0007669"/>
    <property type="project" value="InterPro"/>
</dbReference>
<proteinExistence type="inferred from homology"/>
<evidence type="ECO:0000313" key="6">
    <source>
        <dbReference type="EMBL" id="GAF89682.1"/>
    </source>
</evidence>
<comment type="caution">
    <text evidence="6">The sequence shown here is derived from an EMBL/GenBank/DDBJ whole genome shotgun (WGS) entry which is preliminary data.</text>
</comment>
<accession>X0TNH1</accession>
<name>X0TNH1_9ZZZZ</name>
<dbReference type="InterPro" id="IPR006183">
    <property type="entry name" value="Pgluconate_DH"/>
</dbReference>
<dbReference type="Gene3D" id="1.10.1040.10">
    <property type="entry name" value="N-(1-d-carboxylethyl)-l-norvaline Dehydrogenase, domain 2"/>
    <property type="match status" value="1"/>
</dbReference>
<sequence>KSILYIGTGVSGGEEGALKGPAIMPGGQLEAYKLVEPVFTDIAAQVDSVPCCAYISSDGAGHYVKMTHNGIEYGDMQLISEAYSLMKNILGMDAKEMGQT</sequence>
<evidence type="ECO:0000259" key="5">
    <source>
        <dbReference type="Pfam" id="PF03446"/>
    </source>
</evidence>
<evidence type="ECO:0000256" key="3">
    <source>
        <dbReference type="ARBA" id="ARBA00023064"/>
    </source>
</evidence>
<feature type="domain" description="6-phosphogluconate dehydrogenase C-terminal" evidence="4">
    <location>
        <begin position="61"/>
        <end position="99"/>
    </location>
</feature>
<feature type="non-terminal residue" evidence="6">
    <location>
        <position position="100"/>
    </location>
</feature>
<dbReference type="GO" id="GO:0019521">
    <property type="term" value="P:D-gluconate metabolic process"/>
    <property type="evidence" value="ECO:0007669"/>
    <property type="project" value="UniProtKB-KW"/>
</dbReference>
<dbReference type="InterPro" id="IPR006114">
    <property type="entry name" value="6PGDH_C"/>
</dbReference>
<dbReference type="InterPro" id="IPR008927">
    <property type="entry name" value="6-PGluconate_DH-like_C_sf"/>
</dbReference>
<dbReference type="GO" id="GO:0006098">
    <property type="term" value="P:pentose-phosphate shunt"/>
    <property type="evidence" value="ECO:0007669"/>
    <property type="project" value="InterPro"/>
</dbReference>
<dbReference type="EMBL" id="BARS01014067">
    <property type="protein sequence ID" value="GAF89682.1"/>
    <property type="molecule type" value="Genomic_DNA"/>
</dbReference>
<comment type="similarity">
    <text evidence="1">Belongs to the 6-phosphogluconate dehydrogenase family.</text>
</comment>
<evidence type="ECO:0000259" key="4">
    <source>
        <dbReference type="Pfam" id="PF00393"/>
    </source>
</evidence>
<dbReference type="PANTHER" id="PTHR11811">
    <property type="entry name" value="6-PHOSPHOGLUCONATE DEHYDROGENASE"/>
    <property type="match status" value="1"/>
</dbReference>
<evidence type="ECO:0000256" key="2">
    <source>
        <dbReference type="ARBA" id="ARBA00023002"/>
    </source>
</evidence>
<dbReference type="Pfam" id="PF00393">
    <property type="entry name" value="6PGD"/>
    <property type="match status" value="1"/>
</dbReference>
<organism evidence="6">
    <name type="scientific">marine sediment metagenome</name>
    <dbReference type="NCBI Taxonomy" id="412755"/>
    <lineage>
        <taxon>unclassified sequences</taxon>
        <taxon>metagenomes</taxon>
        <taxon>ecological metagenomes</taxon>
    </lineage>
</organism>
<dbReference type="InterPro" id="IPR006115">
    <property type="entry name" value="6PGDH_NADP-bd"/>
</dbReference>
<dbReference type="SUPFAM" id="SSF48179">
    <property type="entry name" value="6-phosphogluconate dehydrogenase C-terminal domain-like"/>
    <property type="match status" value="1"/>
</dbReference>
<gene>
    <name evidence="6" type="ORF">S01H1_23989</name>
</gene>